<protein>
    <submittedName>
        <fullName evidence="2">Uncharacterized protein</fullName>
    </submittedName>
</protein>
<name>A0A7S1NIV0_9EUGL</name>
<proteinExistence type="predicted"/>
<gene>
    <name evidence="2" type="ORF">EGYM00392_LOCUS31600</name>
</gene>
<accession>A0A7S1NIV0</accession>
<feature type="compositionally biased region" description="Low complexity" evidence="1">
    <location>
        <begin position="1"/>
        <end position="16"/>
    </location>
</feature>
<dbReference type="AlphaFoldDB" id="A0A7S1NIV0"/>
<sequence>MAAVADELETQAAAAADRADPFTERMREFQETTGGHLTDCWESLEAAEQELQELAVFFGAHGGTFEPLGFFDAIWCFAETLAKTRCTTTHALRSPIEGL</sequence>
<feature type="region of interest" description="Disordered" evidence="1">
    <location>
        <begin position="1"/>
        <end position="22"/>
    </location>
</feature>
<evidence type="ECO:0000256" key="1">
    <source>
        <dbReference type="SAM" id="MobiDB-lite"/>
    </source>
</evidence>
<dbReference type="EMBL" id="HBGA01084807">
    <property type="protein sequence ID" value="CAD9020486.1"/>
    <property type="molecule type" value="Transcribed_RNA"/>
</dbReference>
<dbReference type="InterPro" id="IPR042201">
    <property type="entry name" value="FH2_Formin_sf"/>
</dbReference>
<dbReference type="Gene3D" id="1.20.58.2220">
    <property type="entry name" value="Formin, FH2 domain"/>
    <property type="match status" value="1"/>
</dbReference>
<reference evidence="2" key="1">
    <citation type="submission" date="2021-01" db="EMBL/GenBank/DDBJ databases">
        <authorList>
            <person name="Corre E."/>
            <person name="Pelletier E."/>
            <person name="Niang G."/>
            <person name="Scheremetjew M."/>
            <person name="Finn R."/>
            <person name="Kale V."/>
            <person name="Holt S."/>
            <person name="Cochrane G."/>
            <person name="Meng A."/>
            <person name="Brown T."/>
            <person name="Cohen L."/>
        </authorList>
    </citation>
    <scope>NUCLEOTIDE SEQUENCE</scope>
    <source>
        <strain evidence="2">NIES-381</strain>
    </source>
</reference>
<organism evidence="2">
    <name type="scientific">Eutreptiella gymnastica</name>
    <dbReference type="NCBI Taxonomy" id="73025"/>
    <lineage>
        <taxon>Eukaryota</taxon>
        <taxon>Discoba</taxon>
        <taxon>Euglenozoa</taxon>
        <taxon>Euglenida</taxon>
        <taxon>Spirocuta</taxon>
        <taxon>Euglenophyceae</taxon>
        <taxon>Eutreptiales</taxon>
        <taxon>Eutreptiaceae</taxon>
        <taxon>Eutreptiella</taxon>
    </lineage>
</organism>
<dbReference type="SUPFAM" id="SSF101447">
    <property type="entry name" value="Formin homology 2 domain (FH2 domain)"/>
    <property type="match status" value="1"/>
</dbReference>
<evidence type="ECO:0000313" key="2">
    <source>
        <dbReference type="EMBL" id="CAD9020486.1"/>
    </source>
</evidence>